<dbReference type="Proteomes" id="UP001166093">
    <property type="component" value="Unassembled WGS sequence"/>
</dbReference>
<keyword evidence="4" id="KW-0804">Transcription</keyword>
<evidence type="ECO:0000256" key="6">
    <source>
        <dbReference type="SAM" id="MobiDB-lite"/>
    </source>
</evidence>
<protein>
    <submittedName>
        <fullName evidence="8">MESP2 protein</fullName>
    </submittedName>
</protein>
<gene>
    <name evidence="8" type="primary">Mesp2_1</name>
    <name evidence="8" type="ORF">GTO93_0016772</name>
</gene>
<evidence type="ECO:0000313" key="8">
    <source>
        <dbReference type="EMBL" id="MBN3273194.1"/>
    </source>
</evidence>
<keyword evidence="3" id="KW-0238">DNA-binding</keyword>
<keyword evidence="9" id="KW-1185">Reference proteome</keyword>
<dbReference type="PANTHER" id="PTHR20937">
    <property type="entry name" value="IP14615P"/>
    <property type="match status" value="1"/>
</dbReference>
<evidence type="ECO:0000256" key="5">
    <source>
        <dbReference type="ARBA" id="ARBA00023242"/>
    </source>
</evidence>
<keyword evidence="1" id="KW-0217">Developmental protein</keyword>
<dbReference type="SMART" id="SM00353">
    <property type="entry name" value="HLH"/>
    <property type="match status" value="1"/>
</dbReference>
<proteinExistence type="predicted"/>
<name>A0ABS2XG91_POLSP</name>
<dbReference type="PANTHER" id="PTHR20937:SF6">
    <property type="entry name" value="MESODERM POSTERIOR PROTEIN 1"/>
    <property type="match status" value="1"/>
</dbReference>
<feature type="region of interest" description="Disordered" evidence="6">
    <location>
        <begin position="79"/>
        <end position="106"/>
    </location>
</feature>
<organism evidence="8 9">
    <name type="scientific">Polyodon spathula</name>
    <name type="common">North American paddlefish</name>
    <name type="synonym">Squalus spathula</name>
    <dbReference type="NCBI Taxonomy" id="7913"/>
    <lineage>
        <taxon>Eukaryota</taxon>
        <taxon>Metazoa</taxon>
        <taxon>Chordata</taxon>
        <taxon>Craniata</taxon>
        <taxon>Vertebrata</taxon>
        <taxon>Euteleostomi</taxon>
        <taxon>Actinopterygii</taxon>
        <taxon>Chondrostei</taxon>
        <taxon>Acipenseriformes</taxon>
        <taxon>Polyodontidae</taxon>
        <taxon>Polyodon</taxon>
    </lineage>
</organism>
<evidence type="ECO:0000313" key="9">
    <source>
        <dbReference type="Proteomes" id="UP001166093"/>
    </source>
</evidence>
<feature type="non-terminal residue" evidence="8">
    <location>
        <position position="301"/>
    </location>
</feature>
<dbReference type="CDD" id="cd18938">
    <property type="entry name" value="bHLH_TS_Mesp"/>
    <property type="match status" value="1"/>
</dbReference>
<evidence type="ECO:0000256" key="4">
    <source>
        <dbReference type="ARBA" id="ARBA00023163"/>
    </source>
</evidence>
<dbReference type="PROSITE" id="PS50888">
    <property type="entry name" value="BHLH"/>
    <property type="match status" value="1"/>
</dbReference>
<evidence type="ECO:0000256" key="1">
    <source>
        <dbReference type="ARBA" id="ARBA00022473"/>
    </source>
</evidence>
<evidence type="ECO:0000259" key="7">
    <source>
        <dbReference type="PROSITE" id="PS50888"/>
    </source>
</evidence>
<dbReference type="InterPro" id="IPR040259">
    <property type="entry name" value="Mesogenin/MesP"/>
</dbReference>
<feature type="non-terminal residue" evidence="8">
    <location>
        <position position="1"/>
    </location>
</feature>
<dbReference type="Pfam" id="PF00010">
    <property type="entry name" value="HLH"/>
    <property type="match status" value="1"/>
</dbReference>
<dbReference type="InterPro" id="IPR036638">
    <property type="entry name" value="HLH_DNA-bd_sf"/>
</dbReference>
<keyword evidence="5" id="KW-0539">Nucleus</keyword>
<keyword evidence="2" id="KW-0805">Transcription regulation</keyword>
<dbReference type="Gene3D" id="4.10.280.10">
    <property type="entry name" value="Helix-loop-helix DNA-binding domain"/>
    <property type="match status" value="1"/>
</dbReference>
<dbReference type="SUPFAM" id="SSF47459">
    <property type="entry name" value="HLH, helix-loop-helix DNA-binding domain"/>
    <property type="match status" value="1"/>
</dbReference>
<feature type="compositionally biased region" description="Basic residues" evidence="6">
    <location>
        <begin position="86"/>
        <end position="100"/>
    </location>
</feature>
<sequence length="301" mass="33074">MNSTVSQLLLQNHKTVLDCDALLEQACSRSDSGYYSASGSLSPASSIDSCCLSPPSLQCGARQEAYDCDTPFGSQVYPQQSLPVQTKRRTRSKYPGKKRQSASDREKLRMRDLTKALHHLRTYLPPSVAPVGQTLTKIQTLRLTIRYISHLSEQLELSEEASSQRRGADVTRCPALPEELLCYKSSAVPEGALQEEGTGDCQYSSMPACSQQDEGTGYCQYSSMPACSQQDEGTGYCQYSSMPACSQQDQGTGYCQHSSLSGSSAQEGLGFSQDQQEYFPSQNTELSMHPYLQIPPLSFQE</sequence>
<evidence type="ECO:0000256" key="2">
    <source>
        <dbReference type="ARBA" id="ARBA00023015"/>
    </source>
</evidence>
<dbReference type="InterPro" id="IPR011598">
    <property type="entry name" value="bHLH_dom"/>
</dbReference>
<comment type="caution">
    <text evidence="8">The sequence shown here is derived from an EMBL/GenBank/DDBJ whole genome shotgun (WGS) entry which is preliminary data.</text>
</comment>
<evidence type="ECO:0000256" key="3">
    <source>
        <dbReference type="ARBA" id="ARBA00023125"/>
    </source>
</evidence>
<feature type="domain" description="BHLH" evidence="7">
    <location>
        <begin position="97"/>
        <end position="151"/>
    </location>
</feature>
<accession>A0ABS2XG91</accession>
<dbReference type="EMBL" id="JAAWVQ010028626">
    <property type="protein sequence ID" value="MBN3273194.1"/>
    <property type="molecule type" value="Genomic_DNA"/>
</dbReference>
<reference evidence="8" key="1">
    <citation type="journal article" date="2021" name="Cell">
        <title>Tracing the genetic footprints of vertebrate landing in non-teleost ray-finned fishes.</title>
        <authorList>
            <person name="Bi X."/>
            <person name="Wang K."/>
            <person name="Yang L."/>
            <person name="Pan H."/>
            <person name="Jiang H."/>
            <person name="Wei Q."/>
            <person name="Fang M."/>
            <person name="Yu H."/>
            <person name="Zhu C."/>
            <person name="Cai Y."/>
            <person name="He Y."/>
            <person name="Gan X."/>
            <person name="Zeng H."/>
            <person name="Yu D."/>
            <person name="Zhu Y."/>
            <person name="Jiang H."/>
            <person name="Qiu Q."/>
            <person name="Yang H."/>
            <person name="Zhang Y.E."/>
            <person name="Wang W."/>
            <person name="Zhu M."/>
            <person name="He S."/>
            <person name="Zhang G."/>
        </authorList>
    </citation>
    <scope>NUCLEOTIDE SEQUENCE</scope>
    <source>
        <strain evidence="8">Pddl_001</strain>
    </source>
</reference>